<dbReference type="EMBL" id="GL377586">
    <property type="protein sequence ID" value="EFJ25827.1"/>
    <property type="molecule type" value="Genomic_DNA"/>
</dbReference>
<accession>D8RQB5</accession>
<reference evidence="2 3" key="1">
    <citation type="journal article" date="2011" name="Science">
        <title>The Selaginella genome identifies genetic changes associated with the evolution of vascular plants.</title>
        <authorList>
            <person name="Banks J.A."/>
            <person name="Nishiyama T."/>
            <person name="Hasebe M."/>
            <person name="Bowman J.L."/>
            <person name="Gribskov M."/>
            <person name="dePamphilis C."/>
            <person name="Albert V.A."/>
            <person name="Aono N."/>
            <person name="Aoyama T."/>
            <person name="Ambrose B.A."/>
            <person name="Ashton N.W."/>
            <person name="Axtell M.J."/>
            <person name="Barker E."/>
            <person name="Barker M.S."/>
            <person name="Bennetzen J.L."/>
            <person name="Bonawitz N.D."/>
            <person name="Chapple C."/>
            <person name="Cheng C."/>
            <person name="Correa L.G."/>
            <person name="Dacre M."/>
            <person name="DeBarry J."/>
            <person name="Dreyer I."/>
            <person name="Elias M."/>
            <person name="Engstrom E.M."/>
            <person name="Estelle M."/>
            <person name="Feng L."/>
            <person name="Finet C."/>
            <person name="Floyd S.K."/>
            <person name="Frommer W.B."/>
            <person name="Fujita T."/>
            <person name="Gramzow L."/>
            <person name="Gutensohn M."/>
            <person name="Harholt J."/>
            <person name="Hattori M."/>
            <person name="Heyl A."/>
            <person name="Hirai T."/>
            <person name="Hiwatashi Y."/>
            <person name="Ishikawa M."/>
            <person name="Iwata M."/>
            <person name="Karol K.G."/>
            <person name="Koehler B."/>
            <person name="Kolukisaoglu U."/>
            <person name="Kubo M."/>
            <person name="Kurata T."/>
            <person name="Lalonde S."/>
            <person name="Li K."/>
            <person name="Li Y."/>
            <person name="Litt A."/>
            <person name="Lyons E."/>
            <person name="Manning G."/>
            <person name="Maruyama T."/>
            <person name="Michael T.P."/>
            <person name="Mikami K."/>
            <person name="Miyazaki S."/>
            <person name="Morinaga S."/>
            <person name="Murata T."/>
            <person name="Mueller-Roeber B."/>
            <person name="Nelson D.R."/>
            <person name="Obara M."/>
            <person name="Oguri Y."/>
            <person name="Olmstead R.G."/>
            <person name="Onodera N."/>
            <person name="Petersen B.L."/>
            <person name="Pils B."/>
            <person name="Prigge M."/>
            <person name="Rensing S.A."/>
            <person name="Riano-Pachon D.M."/>
            <person name="Roberts A.W."/>
            <person name="Sato Y."/>
            <person name="Scheller H.V."/>
            <person name="Schulz B."/>
            <person name="Schulz C."/>
            <person name="Shakirov E.V."/>
            <person name="Shibagaki N."/>
            <person name="Shinohara N."/>
            <person name="Shippen D.E."/>
            <person name="Soerensen I."/>
            <person name="Sotooka R."/>
            <person name="Sugimoto N."/>
            <person name="Sugita M."/>
            <person name="Sumikawa N."/>
            <person name="Tanurdzic M."/>
            <person name="Theissen G."/>
            <person name="Ulvskov P."/>
            <person name="Wakazuki S."/>
            <person name="Weng J.K."/>
            <person name="Willats W.W."/>
            <person name="Wipf D."/>
            <person name="Wolf P.G."/>
            <person name="Yang L."/>
            <person name="Zimmer A.D."/>
            <person name="Zhu Q."/>
            <person name="Mitros T."/>
            <person name="Hellsten U."/>
            <person name="Loque D."/>
            <person name="Otillar R."/>
            <person name="Salamov A."/>
            <person name="Schmutz J."/>
            <person name="Shapiro H."/>
            <person name="Lindquist E."/>
            <person name="Lucas S."/>
            <person name="Rokhsar D."/>
            <person name="Grigoriev I.V."/>
        </authorList>
    </citation>
    <scope>NUCLEOTIDE SEQUENCE [LARGE SCALE GENOMIC DNA]</scope>
</reference>
<dbReference type="STRING" id="88036.D8RQB5"/>
<dbReference type="eggNOG" id="KOG2246">
    <property type="taxonomic scope" value="Eukaryota"/>
</dbReference>
<evidence type="ECO:0000313" key="2">
    <source>
        <dbReference type="EMBL" id="EFJ25827.1"/>
    </source>
</evidence>
<evidence type="ECO:0000256" key="1">
    <source>
        <dbReference type="SAM" id="Phobius"/>
    </source>
</evidence>
<gene>
    <name evidence="2" type="primary">GT31C7-1</name>
    <name evidence="2" type="ORF">SELMODRAFT_98767</name>
</gene>
<keyword evidence="1" id="KW-1133">Transmembrane helix</keyword>
<keyword evidence="3" id="KW-1185">Reference proteome</keyword>
<evidence type="ECO:0000313" key="3">
    <source>
        <dbReference type="Proteomes" id="UP000001514"/>
    </source>
</evidence>
<dbReference type="InterPro" id="IPR006740">
    <property type="entry name" value="DUF604"/>
</dbReference>
<dbReference type="InParanoid" id="D8RQB5"/>
<name>D8RQB5_SELML</name>
<dbReference type="Proteomes" id="UP000001514">
    <property type="component" value="Unassembled WGS sequence"/>
</dbReference>
<dbReference type="HOGENOM" id="CLU_029819_2_0_1"/>
<keyword evidence="1" id="KW-0812">Transmembrane</keyword>
<keyword evidence="1" id="KW-0472">Membrane</keyword>
<proteinExistence type="predicted"/>
<dbReference type="KEGG" id="smo:SELMODRAFT_98767"/>
<sequence>MLGLSRRIALFLNLNRRDYRTLLVTAFSLSLLTCAWVGLVANSSRAPTFPRDFDPIDLPGIEQDESSSSGSSGSGSGSTLAVDQIVFGIAGSASLWIDRKELVRQWWRPLQMRGFVWHDDPVEPNLWDTGLPPIRISEDTSRFRYTNVDGSPAGIRIARIVLETVRMNLTGVEWLVLCDDDTVFSVDNLVRVLGTFDSSQMFYIGSVSESHNQNVAFSHQMAFGGGGIAISYPLAKALARSQDRCLEHYPQLTGSDDRLYACILELGVPLTKHSGFHQMDIRGNPLGLLSAHPITPFVSMHHIEAMDPVFPELSRLESLQLLIKAMTADSSNFLQQTIGYNKDKGFTFSISTGYVVQVFDQLVYPRVLEKAEITFKAWNSRNGPTEFDLDTRKVKLPSPPFLFFLNNTMSSEDGGVVSEYKLYSPSAKECKNYCWSRLLLPGMGHSKAPDFDTIRVVTRPLSNNWFKVPRRQCCRFGEVVNQVLSITILPCEPGETVVNRRNSQHQSFVEKRM</sequence>
<protein>
    <submittedName>
        <fullName evidence="2">Glycosyltransferase-like protein</fullName>
    </submittedName>
</protein>
<dbReference type="GeneID" id="9638254"/>
<dbReference type="PANTHER" id="PTHR10811">
    <property type="entry name" value="FRINGE-RELATED"/>
    <property type="match status" value="1"/>
</dbReference>
<organism evidence="3">
    <name type="scientific">Selaginella moellendorffii</name>
    <name type="common">Spikemoss</name>
    <dbReference type="NCBI Taxonomy" id="88036"/>
    <lineage>
        <taxon>Eukaryota</taxon>
        <taxon>Viridiplantae</taxon>
        <taxon>Streptophyta</taxon>
        <taxon>Embryophyta</taxon>
        <taxon>Tracheophyta</taxon>
        <taxon>Lycopodiopsida</taxon>
        <taxon>Selaginellales</taxon>
        <taxon>Selaginellaceae</taxon>
        <taxon>Selaginella</taxon>
    </lineage>
</organism>
<dbReference type="FunFam" id="3.90.550.50:FF:000026">
    <property type="entry name" value="Glycoprotein-N-acetylgalactosamine 3-beta-galactosyltransferase 1"/>
    <property type="match status" value="1"/>
</dbReference>
<dbReference type="GO" id="GO:0008375">
    <property type="term" value="F:acetylglucosaminyltransferase activity"/>
    <property type="evidence" value="ECO:0000318"/>
    <property type="project" value="GO_Central"/>
</dbReference>
<keyword evidence="2" id="KW-0808">Transferase</keyword>
<dbReference type="FunCoup" id="D8RQB5">
    <property type="interactions" value="14"/>
</dbReference>
<dbReference type="AlphaFoldDB" id="D8RQB5"/>
<dbReference type="Pfam" id="PF04646">
    <property type="entry name" value="DUF604"/>
    <property type="match status" value="1"/>
</dbReference>
<dbReference type="OrthoDB" id="421979at2759"/>
<dbReference type="Gene3D" id="3.90.550.50">
    <property type="match status" value="1"/>
</dbReference>
<feature type="transmembrane region" description="Helical" evidence="1">
    <location>
        <begin position="21"/>
        <end position="41"/>
    </location>
</feature>
<dbReference type="Gramene" id="EFJ25827">
    <property type="protein sequence ID" value="EFJ25827"/>
    <property type="gene ID" value="SELMODRAFT_98767"/>
</dbReference>
<dbReference type="OMA" id="TYSAWNK"/>